<feature type="compositionally biased region" description="Basic and acidic residues" evidence="1">
    <location>
        <begin position="405"/>
        <end position="414"/>
    </location>
</feature>
<keyword evidence="2" id="KW-1133">Transmembrane helix</keyword>
<gene>
    <name evidence="3" type="ORF">HMPREF1054_1247</name>
</gene>
<evidence type="ECO:0000256" key="2">
    <source>
        <dbReference type="SAM" id="Phobius"/>
    </source>
</evidence>
<evidence type="ECO:0000313" key="3">
    <source>
        <dbReference type="EMBL" id="EIG27158.1"/>
    </source>
</evidence>
<feature type="transmembrane region" description="Helical" evidence="2">
    <location>
        <begin position="215"/>
        <end position="236"/>
    </location>
</feature>
<feature type="transmembrane region" description="Helical" evidence="2">
    <location>
        <begin position="82"/>
        <end position="100"/>
    </location>
</feature>
<organism evidence="3 4">
    <name type="scientific">Haemophilus paraphrohaemolyticus HK411</name>
    <dbReference type="NCBI Taxonomy" id="1095743"/>
    <lineage>
        <taxon>Bacteria</taxon>
        <taxon>Pseudomonadati</taxon>
        <taxon>Pseudomonadota</taxon>
        <taxon>Gammaproteobacteria</taxon>
        <taxon>Pasteurellales</taxon>
        <taxon>Pasteurellaceae</taxon>
        <taxon>Haemophilus</taxon>
    </lineage>
</organism>
<dbReference type="OrthoDB" id="9904251at2"/>
<keyword evidence="2" id="KW-0472">Membrane</keyword>
<dbReference type="PATRIC" id="fig|1095743.3.peg.421"/>
<name>I2NMU7_9PAST</name>
<protein>
    <submittedName>
        <fullName evidence="3">Uncharacterized protein</fullName>
    </submittedName>
</protein>
<evidence type="ECO:0000313" key="4">
    <source>
        <dbReference type="Proteomes" id="UP000003345"/>
    </source>
</evidence>
<dbReference type="RefSeq" id="WP_005708092.1">
    <property type="nucleotide sequence ID" value="NZ_AJMU01000021.1"/>
</dbReference>
<feature type="transmembrane region" description="Helical" evidence="2">
    <location>
        <begin position="178"/>
        <end position="195"/>
    </location>
</feature>
<dbReference type="EMBL" id="AJMU01000021">
    <property type="protein sequence ID" value="EIG27158.1"/>
    <property type="molecule type" value="Genomic_DNA"/>
</dbReference>
<dbReference type="AlphaFoldDB" id="I2NMU7"/>
<sequence>MSHQKQERLDLIDKFKRLEPFYQQYMKEDSAFRNYQNNLANREHNRQIINNLQQYIENENLEQKAKLVKSIRGNGWKRSKYVLFRSIVLFFIFYSFWGFLGYELLSFLPQDFVYTETINYRNENYTSSTLYLKESVSFYGFIIWVFLSMLLSIYLPISYYNRHNLGKGTYSNKNIKGFIILFILLSVVISLAYIYKYNFSLDTLLYYPLAYLQWMILNPYLIAAVVVQVIYLSYLAKKVESNSYYSNKPYDGSLGSSIEQDYHSSINRLQEAKKWFNIYDDYCKKYEERNGTSIYENILNHPMYKEIKDSIPEYYLHHSAYGDTIKVSSSWLSEILFILQTGRADTLKEAINVKISDDNRDEMLGKIKAAESAASSAQRRAIQAELDAARARNEARNAQNAADAANRRASDAEWKANQSYYRQ</sequence>
<dbReference type="Proteomes" id="UP000003345">
    <property type="component" value="Unassembled WGS sequence"/>
</dbReference>
<feature type="region of interest" description="Disordered" evidence="1">
    <location>
        <begin position="390"/>
        <end position="423"/>
    </location>
</feature>
<reference evidence="3 4" key="1">
    <citation type="submission" date="2012-04" db="EMBL/GenBank/DDBJ databases">
        <authorList>
            <person name="Harkins D.M."/>
            <person name="Madupu R."/>
            <person name="Durkin A.S."/>
            <person name="Torralba M."/>
            <person name="Methe B."/>
            <person name="Sutton G.G."/>
            <person name="Nelson K.E."/>
        </authorList>
    </citation>
    <scope>NUCLEOTIDE SEQUENCE [LARGE SCALE GENOMIC DNA]</scope>
    <source>
        <strain evidence="3 4">HK411</strain>
    </source>
</reference>
<accession>I2NMU7</accession>
<proteinExistence type="predicted"/>
<evidence type="ECO:0000256" key="1">
    <source>
        <dbReference type="SAM" id="MobiDB-lite"/>
    </source>
</evidence>
<feature type="transmembrane region" description="Helical" evidence="2">
    <location>
        <begin position="136"/>
        <end position="157"/>
    </location>
</feature>
<keyword evidence="2" id="KW-0812">Transmembrane</keyword>
<comment type="caution">
    <text evidence="3">The sequence shown here is derived from an EMBL/GenBank/DDBJ whole genome shotgun (WGS) entry which is preliminary data.</text>
</comment>